<dbReference type="PROSITE" id="PS50031">
    <property type="entry name" value="EH"/>
    <property type="match status" value="1"/>
</dbReference>
<dbReference type="Gene3D" id="1.10.238.10">
    <property type="entry name" value="EF-hand"/>
    <property type="match status" value="1"/>
</dbReference>
<dbReference type="PANTHER" id="PTHR11216">
    <property type="entry name" value="EH DOMAIN"/>
    <property type="match status" value="1"/>
</dbReference>
<proteinExistence type="predicted"/>
<keyword evidence="3" id="KW-1185">Reference proteome</keyword>
<dbReference type="Proteomes" id="UP000233040">
    <property type="component" value="Unassembled WGS sequence"/>
</dbReference>
<organism evidence="2 3">
    <name type="scientific">Cebus imitator</name>
    <name type="common">Panamanian white-faced capuchin</name>
    <name type="synonym">Cebus capucinus imitator</name>
    <dbReference type="NCBI Taxonomy" id="2715852"/>
    <lineage>
        <taxon>Eukaryota</taxon>
        <taxon>Metazoa</taxon>
        <taxon>Chordata</taxon>
        <taxon>Craniata</taxon>
        <taxon>Vertebrata</taxon>
        <taxon>Euteleostomi</taxon>
        <taxon>Mammalia</taxon>
        <taxon>Eutheria</taxon>
        <taxon>Euarchontoglires</taxon>
        <taxon>Primates</taxon>
        <taxon>Haplorrhini</taxon>
        <taxon>Platyrrhini</taxon>
        <taxon>Cebidae</taxon>
        <taxon>Cebinae</taxon>
        <taxon>Cebus</taxon>
    </lineage>
</organism>
<name>A0A2K5PVK6_CEBIM</name>
<dbReference type="GO" id="GO:0045296">
    <property type="term" value="F:cadherin binding"/>
    <property type="evidence" value="ECO:0007669"/>
    <property type="project" value="TreeGrafter"/>
</dbReference>
<dbReference type="InterPro" id="IPR000261">
    <property type="entry name" value="EH_dom"/>
</dbReference>
<accession>A0A2K5PVK6</accession>
<dbReference type="STRING" id="9516.ENSCCAP00000007616"/>
<evidence type="ECO:0000259" key="1">
    <source>
        <dbReference type="PROSITE" id="PS50031"/>
    </source>
</evidence>
<dbReference type="Pfam" id="PF12763">
    <property type="entry name" value="EH"/>
    <property type="match status" value="1"/>
</dbReference>
<dbReference type="GeneTree" id="ENSGT00940000155438"/>
<dbReference type="Ensembl" id="ENSCCAT00000024992.1">
    <property type="protein sequence ID" value="ENSCCAP00000007616.1"/>
    <property type="gene ID" value="ENSCCAG00000021568.1"/>
</dbReference>
<dbReference type="InterPro" id="IPR011992">
    <property type="entry name" value="EF-hand-dom_pair"/>
</dbReference>
<reference evidence="2" key="2">
    <citation type="submission" date="2025-09" db="UniProtKB">
        <authorList>
            <consortium name="Ensembl"/>
        </authorList>
    </citation>
    <scope>IDENTIFICATION</scope>
</reference>
<dbReference type="AlphaFoldDB" id="A0A2K5PVK6"/>
<feature type="domain" description="EH" evidence="1">
    <location>
        <begin position="7"/>
        <end position="52"/>
    </location>
</feature>
<reference evidence="2" key="1">
    <citation type="submission" date="2025-08" db="UniProtKB">
        <authorList>
            <consortium name="Ensembl"/>
        </authorList>
    </citation>
    <scope>IDENTIFICATION</scope>
</reference>
<dbReference type="PANTHER" id="PTHR11216:SF69">
    <property type="entry name" value="EPIDERMAL GROWTH FACTOR RECEPTOR SUBSTRATE 15-LIKE 1"/>
    <property type="match status" value="1"/>
</dbReference>
<evidence type="ECO:0000313" key="3">
    <source>
        <dbReference type="Proteomes" id="UP000233040"/>
    </source>
</evidence>
<evidence type="ECO:0000313" key="2">
    <source>
        <dbReference type="Ensembl" id="ENSCCAP00000007616.1"/>
    </source>
</evidence>
<dbReference type="SUPFAM" id="SSF47473">
    <property type="entry name" value="EF-hand"/>
    <property type="match status" value="1"/>
</dbReference>
<dbReference type="GO" id="GO:0016197">
    <property type="term" value="P:endosomal transport"/>
    <property type="evidence" value="ECO:0007669"/>
    <property type="project" value="TreeGrafter"/>
</dbReference>
<protein>
    <recommendedName>
        <fullName evidence="1">EH domain-containing protein</fullName>
    </recommendedName>
</protein>
<sequence>MAQIPIRNSVYESYYKQVDPAHTGRVKAREAAFSLKKSGLWDIILGKIWDLANPESKGFLDKQGFTETGGLCTEWPWSYLEQSEFEPATA</sequence>
<dbReference type="GO" id="GO:0006897">
    <property type="term" value="P:endocytosis"/>
    <property type="evidence" value="ECO:0007669"/>
    <property type="project" value="TreeGrafter"/>
</dbReference>
<dbReference type="GO" id="GO:0030132">
    <property type="term" value="C:clathrin coat of coated pit"/>
    <property type="evidence" value="ECO:0007669"/>
    <property type="project" value="TreeGrafter"/>
</dbReference>
<dbReference type="OMA" id="MAQIPIR"/>